<evidence type="ECO:0000313" key="3">
    <source>
        <dbReference type="Proteomes" id="UP000749646"/>
    </source>
</evidence>
<proteinExistence type="predicted"/>
<keyword evidence="3" id="KW-1185">Reference proteome</keyword>
<feature type="non-terminal residue" evidence="2">
    <location>
        <position position="218"/>
    </location>
</feature>
<evidence type="ECO:0000256" key="1">
    <source>
        <dbReference type="SAM" id="MobiDB-lite"/>
    </source>
</evidence>
<name>A0A9P6IME6_9FUNG</name>
<dbReference type="AlphaFoldDB" id="A0A9P6IME6"/>
<reference evidence="2" key="1">
    <citation type="journal article" date="2020" name="Fungal Divers.">
        <title>Resolving the Mortierellaceae phylogeny through synthesis of multi-gene phylogenetics and phylogenomics.</title>
        <authorList>
            <person name="Vandepol N."/>
            <person name="Liber J."/>
            <person name="Desiro A."/>
            <person name="Na H."/>
            <person name="Kennedy M."/>
            <person name="Barry K."/>
            <person name="Grigoriev I.V."/>
            <person name="Miller A.N."/>
            <person name="O'Donnell K."/>
            <person name="Stajich J.E."/>
            <person name="Bonito G."/>
        </authorList>
    </citation>
    <scope>NUCLEOTIDE SEQUENCE</scope>
    <source>
        <strain evidence="2">MES-2147</strain>
    </source>
</reference>
<dbReference type="Proteomes" id="UP000749646">
    <property type="component" value="Unassembled WGS sequence"/>
</dbReference>
<protein>
    <recommendedName>
        <fullName evidence="4">FAR1 domain-containing protein</fullName>
    </recommendedName>
</protein>
<evidence type="ECO:0008006" key="4">
    <source>
        <dbReference type="Google" id="ProtNLM"/>
    </source>
</evidence>
<dbReference type="OrthoDB" id="2337740at2759"/>
<organism evidence="2 3">
    <name type="scientific">Modicella reniformis</name>
    <dbReference type="NCBI Taxonomy" id="1440133"/>
    <lineage>
        <taxon>Eukaryota</taxon>
        <taxon>Fungi</taxon>
        <taxon>Fungi incertae sedis</taxon>
        <taxon>Mucoromycota</taxon>
        <taxon>Mortierellomycotina</taxon>
        <taxon>Mortierellomycetes</taxon>
        <taxon>Mortierellales</taxon>
        <taxon>Mortierellaceae</taxon>
        <taxon>Modicella</taxon>
    </lineage>
</organism>
<comment type="caution">
    <text evidence="2">The sequence shown here is derived from an EMBL/GenBank/DDBJ whole genome shotgun (WGS) entry which is preliminary data.</text>
</comment>
<dbReference type="EMBL" id="JAAAHW010010371">
    <property type="protein sequence ID" value="KAF9926917.1"/>
    <property type="molecule type" value="Genomic_DNA"/>
</dbReference>
<accession>A0A9P6IME6</accession>
<evidence type="ECO:0000313" key="2">
    <source>
        <dbReference type="EMBL" id="KAF9926917.1"/>
    </source>
</evidence>
<gene>
    <name evidence="2" type="ORF">BGZ65_007048</name>
</gene>
<feature type="region of interest" description="Disordered" evidence="1">
    <location>
        <begin position="37"/>
        <end position="57"/>
    </location>
</feature>
<feature type="compositionally biased region" description="Low complexity" evidence="1">
    <location>
        <begin position="40"/>
        <end position="54"/>
    </location>
</feature>
<sequence>MGTVQAAELAALETTMVTGTPSKDTSSNGAQVFDLRSVASSSSSPSSPLTSTSTNLRHTHDTCPAIIKLPTGDWEQWLEGEKVYCRWNMIRLRKRDKQTFSRGPTACEWTREFQCEHAGQYRDRKNPNIDPSKKRKRAGSIKCNCPASIKMRKQFMEEEVVIEYFWKHEGHVPGVMEDIKAQRIPHDLKAWVKDRVNDGLEWKTIKSMMLTGSPSLDQ</sequence>